<dbReference type="EMBL" id="CAJVQC010095083">
    <property type="protein sequence ID" value="CAG8828181.1"/>
    <property type="molecule type" value="Genomic_DNA"/>
</dbReference>
<accession>A0ACA9S5M0</accession>
<sequence length="72" mass="7901">KNYGLPKFHQNSDLEIDLTVANIKKNCKNLTIIGKGCTRFIIVSTSPPEIFSKSVSIKNDAVAVKANVKKVL</sequence>
<name>A0ACA9S5M0_9GLOM</name>
<keyword evidence="2" id="KW-1185">Reference proteome</keyword>
<protein>
    <submittedName>
        <fullName evidence="1">14281_t:CDS:1</fullName>
    </submittedName>
</protein>
<evidence type="ECO:0000313" key="2">
    <source>
        <dbReference type="Proteomes" id="UP000789920"/>
    </source>
</evidence>
<evidence type="ECO:0000313" key="1">
    <source>
        <dbReference type="EMBL" id="CAG8828181.1"/>
    </source>
</evidence>
<reference evidence="1" key="1">
    <citation type="submission" date="2021-06" db="EMBL/GenBank/DDBJ databases">
        <authorList>
            <person name="Kallberg Y."/>
            <person name="Tangrot J."/>
            <person name="Rosling A."/>
        </authorList>
    </citation>
    <scope>NUCLEOTIDE SEQUENCE</scope>
    <source>
        <strain evidence="1">MA461A</strain>
    </source>
</reference>
<comment type="caution">
    <text evidence="1">The sequence shown here is derived from an EMBL/GenBank/DDBJ whole genome shotgun (WGS) entry which is preliminary data.</text>
</comment>
<organism evidence="1 2">
    <name type="scientific">Racocetra persica</name>
    <dbReference type="NCBI Taxonomy" id="160502"/>
    <lineage>
        <taxon>Eukaryota</taxon>
        <taxon>Fungi</taxon>
        <taxon>Fungi incertae sedis</taxon>
        <taxon>Mucoromycota</taxon>
        <taxon>Glomeromycotina</taxon>
        <taxon>Glomeromycetes</taxon>
        <taxon>Diversisporales</taxon>
        <taxon>Gigasporaceae</taxon>
        <taxon>Racocetra</taxon>
    </lineage>
</organism>
<dbReference type="Proteomes" id="UP000789920">
    <property type="component" value="Unassembled WGS sequence"/>
</dbReference>
<proteinExistence type="predicted"/>
<gene>
    <name evidence="1" type="ORF">RPERSI_LOCUS27177</name>
</gene>
<feature type="non-terminal residue" evidence="1">
    <location>
        <position position="1"/>
    </location>
</feature>